<dbReference type="AlphaFoldDB" id="A0A7S8HGY3"/>
<feature type="transmembrane region" description="Helical" evidence="1">
    <location>
        <begin position="69"/>
        <end position="93"/>
    </location>
</feature>
<evidence type="ECO:0000313" key="2">
    <source>
        <dbReference type="EMBL" id="QPC48277.1"/>
    </source>
</evidence>
<dbReference type="Proteomes" id="UP000593626">
    <property type="component" value="Chromosome"/>
</dbReference>
<feature type="transmembrane region" description="Helical" evidence="1">
    <location>
        <begin position="173"/>
        <end position="194"/>
    </location>
</feature>
<organism evidence="2 3">
    <name type="scientific">Mangrovibacillus cuniculi</name>
    <dbReference type="NCBI Taxonomy" id="2593652"/>
    <lineage>
        <taxon>Bacteria</taxon>
        <taxon>Bacillati</taxon>
        <taxon>Bacillota</taxon>
        <taxon>Bacilli</taxon>
        <taxon>Bacillales</taxon>
        <taxon>Bacillaceae</taxon>
        <taxon>Mangrovibacillus</taxon>
    </lineage>
</organism>
<sequence length="203" mass="23254">MLISKDKKTKTVPFFQGNALAYIIIACIFTPMGAMLADFSWTIFYIYTVMNILVVIICRILYSRIEMLIIYNSIVAFFMVIHLGISTTVPFFVLLHGTPLFYISIAITIFLFLFSYSRRVKLAEAANNSFSGYTFRLLYLFVGVMGVIGALMTRNGQDMILMTIIEEESRAFFQMGFVYLLGLLFFYLSPSLLVNPYKDKSKK</sequence>
<keyword evidence="1" id="KW-0472">Membrane</keyword>
<name>A0A7S8HGY3_9BACI</name>
<feature type="transmembrane region" description="Helical" evidence="1">
    <location>
        <begin position="99"/>
        <end position="116"/>
    </location>
</feature>
<keyword evidence="1" id="KW-0812">Transmembrane</keyword>
<dbReference type="RefSeq" id="WP_239672966.1">
    <property type="nucleotide sequence ID" value="NZ_CP049742.1"/>
</dbReference>
<keyword evidence="3" id="KW-1185">Reference proteome</keyword>
<feature type="transmembrane region" description="Helical" evidence="1">
    <location>
        <begin position="137"/>
        <end position="153"/>
    </location>
</feature>
<feature type="transmembrane region" description="Helical" evidence="1">
    <location>
        <begin position="43"/>
        <end position="62"/>
    </location>
</feature>
<accession>A0A7S8HGY3</accession>
<dbReference type="KEGG" id="mcui:G8O30_15800"/>
<feature type="transmembrane region" description="Helical" evidence="1">
    <location>
        <begin position="20"/>
        <end position="37"/>
    </location>
</feature>
<dbReference type="EMBL" id="CP049742">
    <property type="protein sequence ID" value="QPC48277.1"/>
    <property type="molecule type" value="Genomic_DNA"/>
</dbReference>
<evidence type="ECO:0000313" key="3">
    <source>
        <dbReference type="Proteomes" id="UP000593626"/>
    </source>
</evidence>
<proteinExistence type="predicted"/>
<gene>
    <name evidence="2" type="ORF">G8O30_15800</name>
</gene>
<keyword evidence="1" id="KW-1133">Transmembrane helix</keyword>
<protein>
    <submittedName>
        <fullName evidence="2">Uncharacterized protein</fullName>
    </submittedName>
</protein>
<reference evidence="2 3" key="1">
    <citation type="submission" date="2019-07" db="EMBL/GenBank/DDBJ databases">
        <title>Genome sequence of 2 isolates from Red Sea Mangroves.</title>
        <authorList>
            <person name="Sefrji F."/>
            <person name="Michoud G."/>
            <person name="Merlino G."/>
            <person name="Daffonchio D."/>
        </authorList>
    </citation>
    <scope>NUCLEOTIDE SEQUENCE [LARGE SCALE GENOMIC DNA]</scope>
    <source>
        <strain evidence="2 3">R1DC41</strain>
    </source>
</reference>
<dbReference type="PROSITE" id="PS51257">
    <property type="entry name" value="PROKAR_LIPOPROTEIN"/>
    <property type="match status" value="1"/>
</dbReference>
<evidence type="ECO:0000256" key="1">
    <source>
        <dbReference type="SAM" id="Phobius"/>
    </source>
</evidence>